<dbReference type="CDD" id="cd01948">
    <property type="entry name" value="EAL"/>
    <property type="match status" value="1"/>
</dbReference>
<dbReference type="InterPro" id="IPR050706">
    <property type="entry name" value="Cyclic-di-GMP_PDE-like"/>
</dbReference>
<evidence type="ECO:0000259" key="2">
    <source>
        <dbReference type="PROSITE" id="PS50883"/>
    </source>
</evidence>
<gene>
    <name evidence="3" type="ORF">AB0763_11925</name>
</gene>
<dbReference type="EMBL" id="CP162601">
    <property type="protein sequence ID" value="XDK24861.1"/>
    <property type="molecule type" value="Genomic_DNA"/>
</dbReference>
<evidence type="ECO:0000256" key="1">
    <source>
        <dbReference type="SAM" id="Phobius"/>
    </source>
</evidence>
<keyword evidence="1" id="KW-1133">Transmembrane helix</keyword>
<evidence type="ECO:0000313" key="3">
    <source>
        <dbReference type="EMBL" id="XDK24861.1"/>
    </source>
</evidence>
<feature type="transmembrane region" description="Helical" evidence="1">
    <location>
        <begin position="21"/>
        <end position="42"/>
    </location>
</feature>
<reference evidence="3" key="1">
    <citation type="submission" date="2024-07" db="EMBL/GenBank/DDBJ databases">
        <title>Genome Analysis of a Potential Novel Vibrio Species Secreting pH- and Thermo-stable Alginate Lyase and its Application in Producing Alginate Oligosaccharides.</title>
        <authorList>
            <person name="Huang H."/>
            <person name="Bao K."/>
        </authorList>
    </citation>
    <scope>NUCLEOTIDE SEQUENCE</scope>
    <source>
        <strain evidence="3">HB236076</strain>
    </source>
</reference>
<dbReference type="PANTHER" id="PTHR33121">
    <property type="entry name" value="CYCLIC DI-GMP PHOSPHODIESTERASE PDEF"/>
    <property type="match status" value="1"/>
</dbReference>
<accession>A0AB39HEX1</accession>
<dbReference type="SUPFAM" id="SSF141868">
    <property type="entry name" value="EAL domain-like"/>
    <property type="match status" value="1"/>
</dbReference>
<dbReference type="GO" id="GO:0071111">
    <property type="term" value="F:cyclic-guanylate-specific phosphodiesterase activity"/>
    <property type="evidence" value="ECO:0007669"/>
    <property type="project" value="InterPro"/>
</dbReference>
<dbReference type="InterPro" id="IPR001633">
    <property type="entry name" value="EAL_dom"/>
</dbReference>
<sequence length="514" mass="58782">MIKINQWFTRNYQYYFDRTHIAKFIALCGFITVLLYVCLVSLHSRWSLDEKIHHALDNFNQLLHQERIAVKTQLLGISPLDCPTYAQQARQAVYNSNYIDAIGLVNRYMVLTCSSYLENVNIDLVAHYPIGEIKEDSIYQVVPQYTDKTSMLFFTGLEKGYWASMIMPLRHVRGIFEKVFDTENIAYRILVNQDVIDHNGKLTDGRIVVSDADGPQIEIEPNAQYYLGKLVECLPYLIIVLLIQAVVIIYIMYRTKSQSLNILVAQAYQKREFNVYLQAIVNNHQSSVIGYEALLRWYNPAQGVVSPLVFIPVLENIQLIDKVTYQVFEDALALIKKHSQHFADKYISVNLSRVLLDDCDALSRIITLLNDHNALCSSIVIEITENLELDEKKSNNLSYLMSSLRPIGVRFSIDDFGTGYSGLSLIKDHRFDYLKIDKVFINQVGQNGSSDLILNHVMQIAKDFSMGTIVEGVETTRQVTALETLGFDVLQGFYFHKPDVSSQAIEYSDNIFPS</sequence>
<dbReference type="AlphaFoldDB" id="A0AB39HEX1"/>
<feature type="transmembrane region" description="Helical" evidence="1">
    <location>
        <begin position="234"/>
        <end position="253"/>
    </location>
</feature>
<proteinExistence type="predicted"/>
<dbReference type="SMART" id="SM00052">
    <property type="entry name" value="EAL"/>
    <property type="match status" value="1"/>
</dbReference>
<dbReference type="Pfam" id="PF00563">
    <property type="entry name" value="EAL"/>
    <property type="match status" value="1"/>
</dbReference>
<organism evidence="3">
    <name type="scientific">Vibrio sp. HB236076</name>
    <dbReference type="NCBI Taxonomy" id="3232307"/>
    <lineage>
        <taxon>Bacteria</taxon>
        <taxon>Pseudomonadati</taxon>
        <taxon>Pseudomonadota</taxon>
        <taxon>Gammaproteobacteria</taxon>
        <taxon>Vibrionales</taxon>
        <taxon>Vibrionaceae</taxon>
        <taxon>Vibrio</taxon>
    </lineage>
</organism>
<dbReference type="Gene3D" id="3.20.20.450">
    <property type="entry name" value="EAL domain"/>
    <property type="match status" value="1"/>
</dbReference>
<keyword evidence="1" id="KW-0812">Transmembrane</keyword>
<protein>
    <submittedName>
        <fullName evidence="3">EAL domain-containing protein</fullName>
    </submittedName>
</protein>
<dbReference type="RefSeq" id="WP_306101992.1">
    <property type="nucleotide sequence ID" value="NZ_CP162601.1"/>
</dbReference>
<dbReference type="KEGG" id="vih:AB0763_11925"/>
<keyword evidence="1" id="KW-0472">Membrane</keyword>
<dbReference type="PANTHER" id="PTHR33121:SF70">
    <property type="entry name" value="SIGNALING PROTEIN YKOW"/>
    <property type="match status" value="1"/>
</dbReference>
<dbReference type="InterPro" id="IPR035919">
    <property type="entry name" value="EAL_sf"/>
</dbReference>
<feature type="domain" description="EAL" evidence="2">
    <location>
        <begin position="257"/>
        <end position="512"/>
    </location>
</feature>
<name>A0AB39HEX1_9VIBR</name>
<dbReference type="PROSITE" id="PS50883">
    <property type="entry name" value="EAL"/>
    <property type="match status" value="1"/>
</dbReference>